<keyword evidence="1" id="KW-0812">Transmembrane</keyword>
<accession>A0ABS5GA90</accession>
<sequence length="89" mass="9723">MKPSAERRTRRKLPARYAAVVMPLTLSVLMTFVVSAIATLKSLGPTQAFIATWPAAWAISWLVAFPTLLAVLPLVRRIVALVVEAPKPN</sequence>
<keyword evidence="1" id="KW-0472">Membrane</keyword>
<feature type="transmembrane region" description="Helical" evidence="1">
    <location>
        <begin position="55"/>
        <end position="75"/>
    </location>
</feature>
<dbReference type="Proteomes" id="UP001314635">
    <property type="component" value="Unassembled WGS sequence"/>
</dbReference>
<evidence type="ECO:0000313" key="3">
    <source>
        <dbReference type="Proteomes" id="UP001314635"/>
    </source>
</evidence>
<evidence type="ECO:0000256" key="1">
    <source>
        <dbReference type="SAM" id="Phobius"/>
    </source>
</evidence>
<comment type="caution">
    <text evidence="2">The sequence shown here is derived from an EMBL/GenBank/DDBJ whole genome shotgun (WGS) entry which is preliminary data.</text>
</comment>
<evidence type="ECO:0000313" key="2">
    <source>
        <dbReference type="EMBL" id="MBR1137949.1"/>
    </source>
</evidence>
<dbReference type="RefSeq" id="WP_172239302.1">
    <property type="nucleotide sequence ID" value="NZ_JABFDP010000021.1"/>
</dbReference>
<proteinExistence type="predicted"/>
<gene>
    <name evidence="2" type="ORF">JQ619_19435</name>
</gene>
<organism evidence="2 3">
    <name type="scientific">Bradyrhizobium denitrificans</name>
    <dbReference type="NCBI Taxonomy" id="2734912"/>
    <lineage>
        <taxon>Bacteria</taxon>
        <taxon>Pseudomonadati</taxon>
        <taxon>Pseudomonadota</taxon>
        <taxon>Alphaproteobacteria</taxon>
        <taxon>Hyphomicrobiales</taxon>
        <taxon>Nitrobacteraceae</taxon>
        <taxon>Bradyrhizobium</taxon>
    </lineage>
</organism>
<keyword evidence="3" id="KW-1185">Reference proteome</keyword>
<dbReference type="InterPro" id="IPR021529">
    <property type="entry name" value="DUF2798"/>
</dbReference>
<dbReference type="EMBL" id="JAFCLK010000018">
    <property type="protein sequence ID" value="MBR1137949.1"/>
    <property type="molecule type" value="Genomic_DNA"/>
</dbReference>
<protein>
    <submittedName>
        <fullName evidence="2">DUF2798 domain-containing protein</fullName>
    </submittedName>
</protein>
<keyword evidence="1" id="KW-1133">Transmembrane helix</keyword>
<reference evidence="3" key="1">
    <citation type="journal article" date="2021" name="ISME J.">
        <title>Evolutionary origin and ecological implication of a unique nif island in free-living Bradyrhizobium lineages.</title>
        <authorList>
            <person name="Tao J."/>
        </authorList>
    </citation>
    <scope>NUCLEOTIDE SEQUENCE [LARGE SCALE GENOMIC DNA]</scope>
    <source>
        <strain evidence="3">SZCCT0094</strain>
    </source>
</reference>
<dbReference type="Pfam" id="PF11391">
    <property type="entry name" value="DUF2798"/>
    <property type="match status" value="1"/>
</dbReference>
<name>A0ABS5GA90_9BRAD</name>
<feature type="transmembrane region" description="Helical" evidence="1">
    <location>
        <begin position="20"/>
        <end position="43"/>
    </location>
</feature>